<gene>
    <name evidence="2" type="ORF">NDU88_007685</name>
</gene>
<protein>
    <submittedName>
        <fullName evidence="2">Uncharacterized protein</fullName>
    </submittedName>
</protein>
<evidence type="ECO:0000313" key="3">
    <source>
        <dbReference type="Proteomes" id="UP001066276"/>
    </source>
</evidence>
<accession>A0AAV7N4S8</accession>
<dbReference type="Proteomes" id="UP001066276">
    <property type="component" value="Chromosome 9"/>
</dbReference>
<evidence type="ECO:0000256" key="1">
    <source>
        <dbReference type="SAM" id="MobiDB-lite"/>
    </source>
</evidence>
<dbReference type="EMBL" id="JANPWB010000013">
    <property type="protein sequence ID" value="KAJ1110332.1"/>
    <property type="molecule type" value="Genomic_DNA"/>
</dbReference>
<feature type="region of interest" description="Disordered" evidence="1">
    <location>
        <begin position="1"/>
        <end position="49"/>
    </location>
</feature>
<evidence type="ECO:0000313" key="2">
    <source>
        <dbReference type="EMBL" id="KAJ1110332.1"/>
    </source>
</evidence>
<keyword evidence="3" id="KW-1185">Reference proteome</keyword>
<proteinExistence type="predicted"/>
<dbReference type="AlphaFoldDB" id="A0AAV7N4S8"/>
<name>A0AAV7N4S8_PLEWA</name>
<sequence length="109" mass="11031">MAAGGSDATEEFGACGSGPAKKAESSSHGAGVEQHFHHATRRKMAAGSSEAAKESGACVWAPPAWLLHGDVGAGPQTPDLTAGVEEVGSSAAIKPVLHSRCADEDRLRP</sequence>
<comment type="caution">
    <text evidence="2">The sequence shown here is derived from an EMBL/GenBank/DDBJ whole genome shotgun (WGS) entry which is preliminary data.</text>
</comment>
<organism evidence="2 3">
    <name type="scientific">Pleurodeles waltl</name>
    <name type="common">Iberian ribbed newt</name>
    <dbReference type="NCBI Taxonomy" id="8319"/>
    <lineage>
        <taxon>Eukaryota</taxon>
        <taxon>Metazoa</taxon>
        <taxon>Chordata</taxon>
        <taxon>Craniata</taxon>
        <taxon>Vertebrata</taxon>
        <taxon>Euteleostomi</taxon>
        <taxon>Amphibia</taxon>
        <taxon>Batrachia</taxon>
        <taxon>Caudata</taxon>
        <taxon>Salamandroidea</taxon>
        <taxon>Salamandridae</taxon>
        <taxon>Pleurodelinae</taxon>
        <taxon>Pleurodeles</taxon>
    </lineage>
</organism>
<reference evidence="2" key="1">
    <citation type="journal article" date="2022" name="bioRxiv">
        <title>Sequencing and chromosome-scale assembly of the giantPleurodeles waltlgenome.</title>
        <authorList>
            <person name="Brown T."/>
            <person name="Elewa A."/>
            <person name="Iarovenko S."/>
            <person name="Subramanian E."/>
            <person name="Araus A.J."/>
            <person name="Petzold A."/>
            <person name="Susuki M."/>
            <person name="Suzuki K.-i.T."/>
            <person name="Hayashi T."/>
            <person name="Toyoda A."/>
            <person name="Oliveira C."/>
            <person name="Osipova E."/>
            <person name="Leigh N.D."/>
            <person name="Simon A."/>
            <person name="Yun M.H."/>
        </authorList>
    </citation>
    <scope>NUCLEOTIDE SEQUENCE</scope>
    <source>
        <strain evidence="2">20211129_DDA</strain>
        <tissue evidence="2">Liver</tissue>
    </source>
</reference>